<feature type="compositionally biased region" description="Low complexity" evidence="1">
    <location>
        <begin position="23"/>
        <end position="33"/>
    </location>
</feature>
<organism evidence="2 3">
    <name type="scientific">Absidia repens</name>
    <dbReference type="NCBI Taxonomy" id="90262"/>
    <lineage>
        <taxon>Eukaryota</taxon>
        <taxon>Fungi</taxon>
        <taxon>Fungi incertae sedis</taxon>
        <taxon>Mucoromycota</taxon>
        <taxon>Mucoromycotina</taxon>
        <taxon>Mucoromycetes</taxon>
        <taxon>Mucorales</taxon>
        <taxon>Cunninghamellaceae</taxon>
        <taxon>Absidia</taxon>
    </lineage>
</organism>
<comment type="caution">
    <text evidence="2">The sequence shown here is derived from an EMBL/GenBank/DDBJ whole genome shotgun (WGS) entry which is preliminary data.</text>
</comment>
<evidence type="ECO:0000313" key="2">
    <source>
        <dbReference type="EMBL" id="ORZ23203.1"/>
    </source>
</evidence>
<evidence type="ECO:0000313" key="3">
    <source>
        <dbReference type="Proteomes" id="UP000193560"/>
    </source>
</evidence>
<sequence length="115" mass="12844">MGATQSKSSEPVIFYNQNVPLQSSKSTSTTGSSEDVESVVRQRVAEELEKVHQQQQELNQQIYGDMAKQNIDNDRSSVALGTDIDSMIKRIQRSSPKDIPADIAERQEALVLCYK</sequence>
<dbReference type="InterPro" id="IPR012471">
    <property type="entry name" value="DUF1690"/>
</dbReference>
<evidence type="ECO:0000256" key="1">
    <source>
        <dbReference type="SAM" id="MobiDB-lite"/>
    </source>
</evidence>
<proteinExistence type="predicted"/>
<dbReference type="STRING" id="90262.A0A1X2IW02"/>
<feature type="region of interest" description="Disordered" evidence="1">
    <location>
        <begin position="1"/>
        <end position="36"/>
    </location>
</feature>
<dbReference type="Pfam" id="PF07956">
    <property type="entry name" value="DUF1690"/>
    <property type="match status" value="1"/>
</dbReference>
<dbReference type="Proteomes" id="UP000193560">
    <property type="component" value="Unassembled WGS sequence"/>
</dbReference>
<reference evidence="2 3" key="1">
    <citation type="submission" date="2016-07" db="EMBL/GenBank/DDBJ databases">
        <title>Pervasive Adenine N6-methylation of Active Genes in Fungi.</title>
        <authorList>
            <consortium name="DOE Joint Genome Institute"/>
            <person name="Mondo S.J."/>
            <person name="Dannebaum R.O."/>
            <person name="Kuo R.C."/>
            <person name="Labutti K."/>
            <person name="Haridas S."/>
            <person name="Kuo A."/>
            <person name="Salamov A."/>
            <person name="Ahrendt S.R."/>
            <person name="Lipzen A."/>
            <person name="Sullivan W."/>
            <person name="Andreopoulos W.B."/>
            <person name="Clum A."/>
            <person name="Lindquist E."/>
            <person name="Daum C."/>
            <person name="Ramamoorthy G.K."/>
            <person name="Gryganskyi A."/>
            <person name="Culley D."/>
            <person name="Magnuson J.K."/>
            <person name="James T.Y."/>
            <person name="O'Malley M.A."/>
            <person name="Stajich J.E."/>
            <person name="Spatafora J.W."/>
            <person name="Visel A."/>
            <person name="Grigoriev I.V."/>
        </authorList>
    </citation>
    <scope>NUCLEOTIDE SEQUENCE [LARGE SCALE GENOMIC DNA]</scope>
    <source>
        <strain evidence="2 3">NRRL 1336</strain>
    </source>
</reference>
<dbReference type="EMBL" id="MCGE01000003">
    <property type="protein sequence ID" value="ORZ23203.1"/>
    <property type="molecule type" value="Genomic_DNA"/>
</dbReference>
<dbReference type="AlphaFoldDB" id="A0A1X2IW02"/>
<feature type="compositionally biased region" description="Polar residues" evidence="1">
    <location>
        <begin position="1"/>
        <end position="22"/>
    </location>
</feature>
<accession>A0A1X2IW02</accession>
<gene>
    <name evidence="2" type="ORF">BCR42DRAFT_458664</name>
</gene>
<dbReference type="OrthoDB" id="5544375at2759"/>
<keyword evidence="3" id="KW-1185">Reference proteome</keyword>
<name>A0A1X2IW02_9FUNG</name>
<protein>
    <submittedName>
        <fullName evidence="2">Uncharacterized protein</fullName>
    </submittedName>
</protein>